<feature type="chain" id="PRO_5034512465" description="Peroxidase" evidence="20">
    <location>
        <begin position="24"/>
        <end position="325"/>
    </location>
</feature>
<dbReference type="PROSITE" id="PS50873">
    <property type="entry name" value="PEROXIDASE_4"/>
    <property type="match status" value="1"/>
</dbReference>
<dbReference type="PRINTS" id="PR00458">
    <property type="entry name" value="PEROXIDASE"/>
</dbReference>
<evidence type="ECO:0000256" key="11">
    <source>
        <dbReference type="ARBA" id="ARBA00023002"/>
    </source>
</evidence>
<feature type="binding site" evidence="17">
    <location>
        <position position="77"/>
    </location>
    <ligand>
        <name>Ca(2+)</name>
        <dbReference type="ChEBI" id="CHEBI:29108"/>
        <label>1</label>
    </ligand>
</feature>
<reference evidence="23" key="1">
    <citation type="submission" date="2025-08" db="UniProtKB">
        <authorList>
            <consortium name="RefSeq"/>
        </authorList>
    </citation>
    <scope>IDENTIFICATION</scope>
    <source>
        <tissue evidence="23">Leaf</tissue>
    </source>
</reference>
<feature type="binding site" evidence="17">
    <location>
        <position position="200"/>
    </location>
    <ligand>
        <name>Ca(2+)</name>
        <dbReference type="ChEBI" id="CHEBI:29108"/>
        <label>2</label>
    </ligand>
</feature>
<evidence type="ECO:0000256" key="4">
    <source>
        <dbReference type="ARBA" id="ARBA00006873"/>
    </source>
</evidence>
<dbReference type="GO" id="GO:0042744">
    <property type="term" value="P:hydrogen peroxide catabolic process"/>
    <property type="evidence" value="ECO:0007669"/>
    <property type="project" value="UniProtKB-KW"/>
</dbReference>
<keyword evidence="14" id="KW-0325">Glycoprotein</keyword>
<feature type="disulfide bond" evidence="19">
    <location>
        <begin position="40"/>
        <end position="120"/>
    </location>
</feature>
<dbReference type="Proteomes" id="UP000827889">
    <property type="component" value="Chromosome 10"/>
</dbReference>
<keyword evidence="9 20" id="KW-0732">Signal</keyword>
<dbReference type="OrthoDB" id="2113341at2759"/>
<dbReference type="AlphaFoldDB" id="A0A8B8Q425"/>
<feature type="binding site" evidence="17">
    <location>
        <position position="246"/>
    </location>
    <ligand>
        <name>Ca(2+)</name>
        <dbReference type="ChEBI" id="CHEBI:29108"/>
        <label>2</label>
    </ligand>
</feature>
<dbReference type="PROSITE" id="PS00436">
    <property type="entry name" value="PEROXIDASE_2"/>
    <property type="match status" value="1"/>
</dbReference>
<evidence type="ECO:0000256" key="1">
    <source>
        <dbReference type="ARBA" id="ARBA00000189"/>
    </source>
</evidence>
<comment type="cofactor">
    <cofactor evidence="17 20">
        <name>heme b</name>
        <dbReference type="ChEBI" id="CHEBI:60344"/>
    </cofactor>
    <text evidence="17 20">Binds 1 heme b (iron(II)-protoporphyrin IX) group per subunit.</text>
</comment>
<evidence type="ECO:0000256" key="15">
    <source>
        <dbReference type="PIRSR" id="PIRSR600823-1"/>
    </source>
</evidence>
<dbReference type="RefSeq" id="XP_030541841.1">
    <property type="nucleotide sequence ID" value="XM_030685981.1"/>
</dbReference>
<evidence type="ECO:0000256" key="20">
    <source>
        <dbReference type="RuleBase" id="RU362060"/>
    </source>
</evidence>
<feature type="binding site" evidence="17">
    <location>
        <position position="81"/>
    </location>
    <ligand>
        <name>Ca(2+)</name>
        <dbReference type="ChEBI" id="CHEBI:29108"/>
        <label>1</label>
    </ligand>
</feature>
<dbReference type="GO" id="GO:0006979">
    <property type="term" value="P:response to oxidative stress"/>
    <property type="evidence" value="ECO:0007669"/>
    <property type="project" value="UniProtKB-UniRule"/>
</dbReference>
<sequence>MESKGANRFLAVLLLSIATTAFSAPYYDSGLTPYYYDYACSQALPTIRRVVKEAVEKERRMGASLLRLHFHDCFVNGCDASVLLDPTPTIDSEKLAGANNNSARGFEVIDQIKEEVDKVCGRAVVSCADILAVAARDSVVALGGPWWNVRLGRRDSTTASRTTANTDLPAPFMDLNALTSSFQKQGLSAKDLVVLSGGHTLGFAQCFTFKDRAHNDLNIHPKFAKKLQSLCPRAESGSDSNLAKLDPTSSRFDTLYYKNLLKQKGLLGSDQVLFGGGNTDELVRTYSDNANAFWKDFAKSMVKMGNIKPLTGNLGQVRHNCRWVN</sequence>
<keyword evidence="11 20" id="KW-0560">Oxidoreductase</keyword>
<dbReference type="InterPro" id="IPR019794">
    <property type="entry name" value="Peroxidases_AS"/>
</dbReference>
<proteinExistence type="inferred from homology"/>
<dbReference type="SUPFAM" id="SSF48113">
    <property type="entry name" value="Heme-dependent peroxidases"/>
    <property type="match status" value="1"/>
</dbReference>
<dbReference type="GeneID" id="115749245"/>
<keyword evidence="6 20" id="KW-0575">Peroxidase</keyword>
<dbReference type="PANTHER" id="PTHR31388">
    <property type="entry name" value="PEROXIDASE 72-RELATED"/>
    <property type="match status" value="1"/>
</dbReference>
<dbReference type="GO" id="GO:0005576">
    <property type="term" value="C:extracellular region"/>
    <property type="evidence" value="ECO:0007669"/>
    <property type="project" value="UniProtKB-SubCell"/>
</dbReference>
<keyword evidence="7 20" id="KW-0349">Heme</keyword>
<evidence type="ECO:0000256" key="16">
    <source>
        <dbReference type="PIRSR" id="PIRSR600823-2"/>
    </source>
</evidence>
<evidence type="ECO:0000256" key="7">
    <source>
        <dbReference type="ARBA" id="ARBA00022617"/>
    </source>
</evidence>
<dbReference type="KEGG" id="rarg:115749245"/>
<dbReference type="CDD" id="cd00693">
    <property type="entry name" value="secretory_peroxidase"/>
    <property type="match status" value="1"/>
</dbReference>
<feature type="disulfide bond" evidence="19">
    <location>
        <begin position="206"/>
        <end position="231"/>
    </location>
</feature>
<feature type="binding site" evidence="17">
    <location>
        <position position="93"/>
    </location>
    <ligand>
        <name>Ca(2+)</name>
        <dbReference type="ChEBI" id="CHEBI:29108"/>
        <label>1</label>
    </ligand>
</feature>
<evidence type="ECO:0000256" key="8">
    <source>
        <dbReference type="ARBA" id="ARBA00022723"/>
    </source>
</evidence>
<feature type="site" description="Transition state stabilizer" evidence="18">
    <location>
        <position position="67"/>
    </location>
</feature>
<keyword evidence="20" id="KW-0376">Hydrogen peroxide</keyword>
<dbReference type="GO" id="GO:0046872">
    <property type="term" value="F:metal ion binding"/>
    <property type="evidence" value="ECO:0007669"/>
    <property type="project" value="UniProtKB-UniRule"/>
</dbReference>
<keyword evidence="13 19" id="KW-1015">Disulfide bond</keyword>
<feature type="binding site" evidence="16">
    <location>
        <position position="169"/>
    </location>
    <ligand>
        <name>substrate</name>
    </ligand>
</feature>
<evidence type="ECO:0000256" key="13">
    <source>
        <dbReference type="ARBA" id="ARBA00023157"/>
    </source>
</evidence>
<dbReference type="Gene3D" id="1.10.420.10">
    <property type="entry name" value="Peroxidase, domain 2"/>
    <property type="match status" value="1"/>
</dbReference>
<evidence type="ECO:0000256" key="10">
    <source>
        <dbReference type="ARBA" id="ARBA00022837"/>
    </source>
</evidence>
<protein>
    <recommendedName>
        <fullName evidence="5 20">Peroxidase</fullName>
        <ecNumber evidence="5 20">1.11.1.7</ecNumber>
    </recommendedName>
</protein>
<comment type="similarity">
    <text evidence="4">Belongs to the peroxidase family. Ascorbate peroxidase subfamily.</text>
</comment>
<gene>
    <name evidence="23" type="primary">LOC115749245</name>
</gene>
<keyword evidence="12 17" id="KW-0408">Iron</keyword>
<dbReference type="InterPro" id="IPR019793">
    <property type="entry name" value="Peroxidases_heam-ligand_BS"/>
</dbReference>
<dbReference type="PROSITE" id="PS00435">
    <property type="entry name" value="PEROXIDASE_1"/>
    <property type="match status" value="1"/>
</dbReference>
<feature type="binding site" evidence="17">
    <location>
        <position position="72"/>
    </location>
    <ligand>
        <name>Ca(2+)</name>
        <dbReference type="ChEBI" id="CHEBI:29108"/>
        <label>1</label>
    </ligand>
</feature>
<accession>A0A8B8Q425</accession>
<feature type="binding site" evidence="17">
    <location>
        <position position="253"/>
    </location>
    <ligand>
        <name>Ca(2+)</name>
        <dbReference type="ChEBI" id="CHEBI:29108"/>
        <label>2</label>
    </ligand>
</feature>
<evidence type="ECO:0000256" key="12">
    <source>
        <dbReference type="ARBA" id="ARBA00023004"/>
    </source>
</evidence>
<keyword evidence="8 17" id="KW-0479">Metal-binding</keyword>
<evidence type="ECO:0000256" key="9">
    <source>
        <dbReference type="ARBA" id="ARBA00022729"/>
    </source>
</evidence>
<evidence type="ECO:0000256" key="5">
    <source>
        <dbReference type="ARBA" id="ARBA00012313"/>
    </source>
</evidence>
<evidence type="ECO:0000256" key="14">
    <source>
        <dbReference type="ARBA" id="ARBA00023180"/>
    </source>
</evidence>
<feature type="domain" description="Plant heme peroxidase family profile" evidence="21">
    <location>
        <begin position="30"/>
        <end position="325"/>
    </location>
</feature>
<name>A0A8B8Q425_9MYRT</name>
<evidence type="ECO:0000256" key="6">
    <source>
        <dbReference type="ARBA" id="ARBA00022559"/>
    </source>
</evidence>
<comment type="cofactor">
    <cofactor evidence="17 20">
        <name>Ca(2+)</name>
        <dbReference type="ChEBI" id="CHEBI:29108"/>
    </cofactor>
    <text evidence="17 20">Binds 2 calcium ions per subunit.</text>
</comment>
<evidence type="ECO:0000313" key="22">
    <source>
        <dbReference type="Proteomes" id="UP000827889"/>
    </source>
</evidence>
<feature type="active site" description="Proton acceptor" evidence="15">
    <location>
        <position position="71"/>
    </location>
</feature>
<evidence type="ECO:0000259" key="21">
    <source>
        <dbReference type="PROSITE" id="PS50873"/>
    </source>
</evidence>
<keyword evidence="22" id="KW-1185">Reference proteome</keyword>
<evidence type="ECO:0000256" key="18">
    <source>
        <dbReference type="PIRSR" id="PIRSR600823-4"/>
    </source>
</evidence>
<dbReference type="InterPro" id="IPR010255">
    <property type="entry name" value="Haem_peroxidase_sf"/>
</dbReference>
<evidence type="ECO:0000313" key="23">
    <source>
        <dbReference type="RefSeq" id="XP_030541841.1"/>
    </source>
</evidence>
<keyword evidence="10 17" id="KW-0106">Calcium</keyword>
<comment type="function">
    <text evidence="2">Removal of H(2)O(2), oxidation of toxic reductants, biosynthesis and degradation of lignin, suberization, auxin catabolism, response to environmental stresses such as wounding, pathogen attack and oxidative stress. These functions might be dependent on each isozyme/isoform in each plant tissue.</text>
</comment>
<dbReference type="InterPro" id="IPR000823">
    <property type="entry name" value="Peroxidase_pln"/>
</dbReference>
<dbReference type="InterPro" id="IPR033905">
    <property type="entry name" value="Secretory_peroxidase"/>
</dbReference>
<dbReference type="FunFam" id="1.10.420.10:FF:000006">
    <property type="entry name" value="Peroxidase"/>
    <property type="match status" value="1"/>
</dbReference>
<evidence type="ECO:0000256" key="17">
    <source>
        <dbReference type="PIRSR" id="PIRSR600823-3"/>
    </source>
</evidence>
<dbReference type="Pfam" id="PF00141">
    <property type="entry name" value="peroxidase"/>
    <property type="match status" value="1"/>
</dbReference>
<dbReference type="Gene3D" id="1.10.520.10">
    <property type="match status" value="1"/>
</dbReference>
<comment type="catalytic activity">
    <reaction evidence="1 20">
        <text>2 a phenolic donor + H2O2 = 2 a phenolic radical donor + 2 H2O</text>
        <dbReference type="Rhea" id="RHEA:56136"/>
        <dbReference type="ChEBI" id="CHEBI:15377"/>
        <dbReference type="ChEBI" id="CHEBI:16240"/>
        <dbReference type="ChEBI" id="CHEBI:139520"/>
        <dbReference type="ChEBI" id="CHEBI:139521"/>
        <dbReference type="EC" id="1.11.1.7"/>
    </reaction>
</comment>
<dbReference type="InterPro" id="IPR002016">
    <property type="entry name" value="Haem_peroxidase"/>
</dbReference>
<evidence type="ECO:0000256" key="2">
    <source>
        <dbReference type="ARBA" id="ARBA00002322"/>
    </source>
</evidence>
<feature type="signal peptide" evidence="20">
    <location>
        <begin position="1"/>
        <end position="23"/>
    </location>
</feature>
<organism evidence="22 23">
    <name type="scientific">Rhodamnia argentea</name>
    <dbReference type="NCBI Taxonomy" id="178133"/>
    <lineage>
        <taxon>Eukaryota</taxon>
        <taxon>Viridiplantae</taxon>
        <taxon>Streptophyta</taxon>
        <taxon>Embryophyta</taxon>
        <taxon>Tracheophyta</taxon>
        <taxon>Spermatophyta</taxon>
        <taxon>Magnoliopsida</taxon>
        <taxon>eudicotyledons</taxon>
        <taxon>Gunneridae</taxon>
        <taxon>Pentapetalae</taxon>
        <taxon>rosids</taxon>
        <taxon>malvids</taxon>
        <taxon>Myrtales</taxon>
        <taxon>Myrtaceae</taxon>
        <taxon>Myrtoideae</taxon>
        <taxon>Myrteae</taxon>
        <taxon>Australasian group</taxon>
        <taxon>Rhodamnia</taxon>
    </lineage>
</organism>
<dbReference type="GO" id="GO:0140825">
    <property type="term" value="F:lactoperoxidase activity"/>
    <property type="evidence" value="ECO:0007669"/>
    <property type="project" value="UniProtKB-EC"/>
</dbReference>
<dbReference type="PRINTS" id="PR00461">
    <property type="entry name" value="PLPEROXIDASE"/>
</dbReference>
<feature type="binding site" evidence="17">
    <location>
        <position position="75"/>
    </location>
    <ligand>
        <name>Ca(2+)</name>
        <dbReference type="ChEBI" id="CHEBI:29108"/>
        <label>1</label>
    </ligand>
</feature>
<feature type="disulfide bond" evidence="19">
    <location>
        <begin position="127"/>
        <end position="321"/>
    </location>
</feature>
<feature type="binding site" description="axial binding residue" evidence="17">
    <location>
        <position position="199"/>
    </location>
    <ligand>
        <name>heme b</name>
        <dbReference type="ChEBI" id="CHEBI:60344"/>
    </ligand>
    <ligandPart>
        <name>Fe</name>
        <dbReference type="ChEBI" id="CHEBI:18248"/>
    </ligandPart>
</feature>
<keyword evidence="20" id="KW-0964">Secreted</keyword>
<comment type="subcellular location">
    <subcellularLocation>
        <location evidence="3 20">Secreted</location>
    </subcellularLocation>
</comment>
<feature type="binding site" evidence="17">
    <location>
        <position position="79"/>
    </location>
    <ligand>
        <name>Ca(2+)</name>
        <dbReference type="ChEBI" id="CHEBI:29108"/>
        <label>1</label>
    </ligand>
</feature>
<feature type="disulfide bond" evidence="19">
    <location>
        <begin position="73"/>
        <end position="78"/>
    </location>
</feature>
<dbReference type="GO" id="GO:0020037">
    <property type="term" value="F:heme binding"/>
    <property type="evidence" value="ECO:0007669"/>
    <property type="project" value="UniProtKB-UniRule"/>
</dbReference>
<dbReference type="FunFam" id="1.10.520.10:FF:000009">
    <property type="entry name" value="Peroxidase"/>
    <property type="match status" value="1"/>
</dbReference>
<dbReference type="PANTHER" id="PTHR31388:SF126">
    <property type="entry name" value="PEROXIDASE"/>
    <property type="match status" value="1"/>
</dbReference>
<evidence type="ECO:0000256" key="3">
    <source>
        <dbReference type="ARBA" id="ARBA00004613"/>
    </source>
</evidence>
<evidence type="ECO:0000256" key="19">
    <source>
        <dbReference type="PIRSR" id="PIRSR600823-5"/>
    </source>
</evidence>
<dbReference type="EC" id="1.11.1.7" evidence="5 20"/>
<comment type="similarity">
    <text evidence="20">Belongs to the peroxidase family. Classical plant (class III) peroxidase subfamily.</text>
</comment>